<evidence type="ECO:0000256" key="10">
    <source>
        <dbReference type="SAM" id="Coils"/>
    </source>
</evidence>
<evidence type="ECO:0000256" key="7">
    <source>
        <dbReference type="NCBIfam" id="TIGR00112"/>
    </source>
</evidence>
<dbReference type="Proteomes" id="UP000502196">
    <property type="component" value="Chromosome"/>
</dbReference>
<dbReference type="UniPathway" id="UPA00098">
    <property type="reaction ID" value="UER00361"/>
</dbReference>
<proteinExistence type="inferred from homology"/>
<gene>
    <name evidence="13" type="primary">proH</name>
    <name evidence="6" type="synonym">proC</name>
    <name evidence="13" type="ORF">COOX1_1092</name>
</gene>
<keyword evidence="10" id="KW-0175">Coiled coil</keyword>
<feature type="binding site" evidence="8">
    <location>
        <begin position="71"/>
        <end position="74"/>
    </location>
    <ligand>
        <name>NADP(+)</name>
        <dbReference type="ChEBI" id="CHEBI:58349"/>
    </ligand>
</feature>
<dbReference type="PROSITE" id="PS00521">
    <property type="entry name" value="P5CR"/>
    <property type="match status" value="1"/>
</dbReference>
<dbReference type="GO" id="GO:0004735">
    <property type="term" value="F:pyrroline-5-carboxylate reductase activity"/>
    <property type="evidence" value="ECO:0007669"/>
    <property type="project" value="UniProtKB-UniRule"/>
</dbReference>
<dbReference type="PIRSF" id="PIRSF000193">
    <property type="entry name" value="Pyrrol-5-carb_rd"/>
    <property type="match status" value="1"/>
</dbReference>
<evidence type="ECO:0000256" key="4">
    <source>
        <dbReference type="ARBA" id="ARBA00023002"/>
    </source>
</evidence>
<dbReference type="InterPro" id="IPR008927">
    <property type="entry name" value="6-PGluconate_DH-like_C_sf"/>
</dbReference>
<comment type="pathway">
    <text evidence="6 9">Amino-acid biosynthesis; L-proline biosynthesis; L-proline from L-glutamate 5-semialdehyde: step 1/1.</text>
</comment>
<dbReference type="RefSeq" id="WP_170085181.1">
    <property type="nucleotide sequence ID" value="NZ_CP047972.1"/>
</dbReference>
<dbReference type="GO" id="GO:0005737">
    <property type="term" value="C:cytoplasm"/>
    <property type="evidence" value="ECO:0007669"/>
    <property type="project" value="UniProtKB-SubCell"/>
</dbReference>
<sequence length="281" mass="30143">MIEKNLSFLGAGAIAEALIRGLLDAGAARADRIRVANRWDGQKRDSLARRYGVVAVERPEAIRLGEVLILAMKPKDAGDALVEVRDHLLGQPLILSVLAGIPTEWIERQLGGQIPVIRAMPNTSCRVGESATALAPGRYATAEQMNLAEQIFAAVGRVVVVPESQMDAVTGLSGSGPAYVYYLAEALMASGREMGLDEKVCRGLVEQTLYGAALMLRNTEESPETLRRQVTSPGGTTEAGIQVLELRHVAEALREAVRRAAERSRELQEAFAESAASEADG</sequence>
<keyword evidence="2 6" id="KW-0641">Proline biosynthesis</keyword>
<dbReference type="NCBIfam" id="TIGR00112">
    <property type="entry name" value="proC"/>
    <property type="match status" value="1"/>
</dbReference>
<keyword evidence="6 9" id="KW-0028">Amino-acid biosynthesis</keyword>
<evidence type="ECO:0000256" key="9">
    <source>
        <dbReference type="RuleBase" id="RU003903"/>
    </source>
</evidence>
<comment type="subcellular location">
    <subcellularLocation>
        <location evidence="6">Cytoplasm</location>
    </subcellularLocation>
</comment>
<dbReference type="SUPFAM" id="SSF48179">
    <property type="entry name" value="6-phosphogluconate dehydrogenase C-terminal domain-like"/>
    <property type="match status" value="1"/>
</dbReference>
<feature type="domain" description="Pyrroline-5-carboxylate reductase dimerisation" evidence="12">
    <location>
        <begin position="163"/>
        <end position="267"/>
    </location>
</feature>
<evidence type="ECO:0000256" key="3">
    <source>
        <dbReference type="ARBA" id="ARBA00022857"/>
    </source>
</evidence>
<dbReference type="GO" id="GO:0055129">
    <property type="term" value="P:L-proline biosynthetic process"/>
    <property type="evidence" value="ECO:0007669"/>
    <property type="project" value="UniProtKB-UniRule"/>
</dbReference>
<dbReference type="EMBL" id="LR792683">
    <property type="protein sequence ID" value="CAB3391801.1"/>
    <property type="molecule type" value="Genomic_DNA"/>
</dbReference>
<evidence type="ECO:0000259" key="11">
    <source>
        <dbReference type="Pfam" id="PF03807"/>
    </source>
</evidence>
<organism evidence="13 14">
    <name type="scientific">Kyrpidia spormannii</name>
    <dbReference type="NCBI Taxonomy" id="2055160"/>
    <lineage>
        <taxon>Bacteria</taxon>
        <taxon>Bacillati</taxon>
        <taxon>Bacillota</taxon>
        <taxon>Bacilli</taxon>
        <taxon>Bacillales</taxon>
        <taxon>Alicyclobacillaceae</taxon>
        <taxon>Kyrpidia</taxon>
    </lineage>
</organism>
<evidence type="ECO:0000256" key="6">
    <source>
        <dbReference type="HAMAP-Rule" id="MF_01925"/>
    </source>
</evidence>
<feature type="coiled-coil region" evidence="10">
    <location>
        <begin position="243"/>
        <end position="273"/>
    </location>
</feature>
<dbReference type="InterPro" id="IPR053790">
    <property type="entry name" value="P5CR-like_CS"/>
</dbReference>
<dbReference type="FunFam" id="1.10.3730.10:FF:000001">
    <property type="entry name" value="Pyrroline-5-carboxylate reductase"/>
    <property type="match status" value="1"/>
</dbReference>
<evidence type="ECO:0000313" key="13">
    <source>
        <dbReference type="EMBL" id="CAB3391801.1"/>
    </source>
</evidence>
<dbReference type="InterPro" id="IPR036291">
    <property type="entry name" value="NAD(P)-bd_dom_sf"/>
</dbReference>
<dbReference type="Pfam" id="PF03807">
    <property type="entry name" value="F420_oxidored"/>
    <property type="match status" value="1"/>
</dbReference>
<reference evidence="13 14" key="1">
    <citation type="submission" date="2020-04" db="EMBL/GenBank/DDBJ databases">
        <authorList>
            <person name="Hogendoorn C."/>
        </authorList>
    </citation>
    <scope>NUCLEOTIDE SEQUENCE [LARGE SCALE GENOMIC DNA]</scope>
    <source>
        <strain evidence="13">COOX1</strain>
    </source>
</reference>
<comment type="similarity">
    <text evidence="1 6 9">Belongs to the pyrroline-5-carboxylate reductase family.</text>
</comment>
<comment type="function">
    <text evidence="5 6">Catalyzes the reduction of 1-pyrroline-5-carboxylate (PCA) to L-proline.</text>
</comment>
<keyword evidence="4 6" id="KW-0560">Oxidoreductase</keyword>
<keyword evidence="6" id="KW-0963">Cytoplasm</keyword>
<evidence type="ECO:0000256" key="1">
    <source>
        <dbReference type="ARBA" id="ARBA00005525"/>
    </source>
</evidence>
<protein>
    <recommendedName>
        <fullName evidence="6 7">Pyrroline-5-carboxylate reductase</fullName>
        <shortName evidence="6">P5C reductase</shortName>
        <shortName evidence="6">P5CR</shortName>
        <ecNumber evidence="6 7">1.5.1.2</ecNumber>
    </recommendedName>
    <alternativeName>
        <fullName evidence="6">PCA reductase</fullName>
    </alternativeName>
</protein>
<evidence type="ECO:0000256" key="2">
    <source>
        <dbReference type="ARBA" id="ARBA00022650"/>
    </source>
</evidence>
<comment type="catalytic activity">
    <reaction evidence="6 9">
        <text>L-proline + NADP(+) = (S)-1-pyrroline-5-carboxylate + NADPH + 2 H(+)</text>
        <dbReference type="Rhea" id="RHEA:14109"/>
        <dbReference type="ChEBI" id="CHEBI:15378"/>
        <dbReference type="ChEBI" id="CHEBI:17388"/>
        <dbReference type="ChEBI" id="CHEBI:57783"/>
        <dbReference type="ChEBI" id="CHEBI:58349"/>
        <dbReference type="ChEBI" id="CHEBI:60039"/>
        <dbReference type="EC" id="1.5.1.2"/>
    </reaction>
</comment>
<dbReference type="InterPro" id="IPR000304">
    <property type="entry name" value="Pyrroline-COOH_reductase"/>
</dbReference>
<accession>A0A6F9E5M5</accession>
<evidence type="ECO:0000259" key="12">
    <source>
        <dbReference type="Pfam" id="PF14748"/>
    </source>
</evidence>
<dbReference type="PANTHER" id="PTHR11645:SF49">
    <property type="entry name" value="PYRROLINE-5-CARBOXYLATE REDUCTASE 1"/>
    <property type="match status" value="1"/>
</dbReference>
<dbReference type="InterPro" id="IPR029036">
    <property type="entry name" value="P5CR_dimer"/>
</dbReference>
<dbReference type="InterPro" id="IPR028939">
    <property type="entry name" value="P5C_Rdtase_cat_N"/>
</dbReference>
<dbReference type="Gene3D" id="1.10.3730.10">
    <property type="entry name" value="ProC C-terminal domain-like"/>
    <property type="match status" value="1"/>
</dbReference>
<dbReference type="EC" id="1.5.1.2" evidence="6 7"/>
<dbReference type="Pfam" id="PF14748">
    <property type="entry name" value="P5CR_dimer"/>
    <property type="match status" value="1"/>
</dbReference>
<keyword evidence="3 6" id="KW-0521">NADP</keyword>
<evidence type="ECO:0000256" key="8">
    <source>
        <dbReference type="PIRSR" id="PIRSR000193-1"/>
    </source>
</evidence>
<dbReference type="Gene3D" id="3.40.50.720">
    <property type="entry name" value="NAD(P)-binding Rossmann-like Domain"/>
    <property type="match status" value="1"/>
</dbReference>
<evidence type="ECO:0000313" key="14">
    <source>
        <dbReference type="Proteomes" id="UP000502196"/>
    </source>
</evidence>
<dbReference type="AlphaFoldDB" id="A0A6F9E5M5"/>
<dbReference type="SUPFAM" id="SSF51735">
    <property type="entry name" value="NAD(P)-binding Rossmann-fold domains"/>
    <property type="match status" value="1"/>
</dbReference>
<comment type="catalytic activity">
    <reaction evidence="6">
        <text>L-proline + NAD(+) = (S)-1-pyrroline-5-carboxylate + NADH + 2 H(+)</text>
        <dbReference type="Rhea" id="RHEA:14105"/>
        <dbReference type="ChEBI" id="CHEBI:15378"/>
        <dbReference type="ChEBI" id="CHEBI:17388"/>
        <dbReference type="ChEBI" id="CHEBI:57540"/>
        <dbReference type="ChEBI" id="CHEBI:57945"/>
        <dbReference type="ChEBI" id="CHEBI:60039"/>
        <dbReference type="EC" id="1.5.1.2"/>
    </reaction>
</comment>
<dbReference type="PANTHER" id="PTHR11645">
    <property type="entry name" value="PYRROLINE-5-CARBOXYLATE REDUCTASE"/>
    <property type="match status" value="1"/>
</dbReference>
<dbReference type="HAMAP" id="MF_01925">
    <property type="entry name" value="P5C_reductase"/>
    <property type="match status" value="1"/>
</dbReference>
<name>A0A6F9E5M5_9BACL</name>
<evidence type="ECO:0000256" key="5">
    <source>
        <dbReference type="ARBA" id="ARBA00058118"/>
    </source>
</evidence>
<feature type="domain" description="Pyrroline-5-carboxylate reductase catalytic N-terminal" evidence="11">
    <location>
        <begin position="6"/>
        <end position="100"/>
    </location>
</feature>